<feature type="region of interest" description="Disordered" evidence="1">
    <location>
        <begin position="1"/>
        <end position="24"/>
    </location>
</feature>
<evidence type="ECO:0000313" key="3">
    <source>
        <dbReference type="Proteomes" id="UP000266305"/>
    </source>
</evidence>
<reference evidence="2 3" key="1">
    <citation type="submission" date="2018-08" db="EMBL/GenBank/DDBJ databases">
        <title>Draft genome sequence of Rhodobacter sphaeroides FY.</title>
        <authorList>
            <person name="Rayyan A."/>
            <person name="Meyer T.E."/>
            <person name="Kyndt J.A."/>
        </authorList>
    </citation>
    <scope>NUCLEOTIDE SEQUENCE [LARGE SCALE GENOMIC DNA]</scope>
    <source>
        <strain evidence="2 3">FY</strain>
    </source>
</reference>
<protein>
    <submittedName>
        <fullName evidence="2">Uncharacterized protein</fullName>
    </submittedName>
</protein>
<sequence>MGYPRDEAEATTETPSAPRFPDDLDWRSIDPRLAFDILAFANKVSDAARSTLMASEFASPPNYEEYYDTRCRAYAALGLEAARIGRVLRDTHHLPRRTFDRWSPEQVLAERTIEMEEEDRNEREQARKDSAMWALMAGG</sequence>
<accession>A0AAX1UEF3</accession>
<evidence type="ECO:0000313" key="2">
    <source>
        <dbReference type="EMBL" id="RHZ90447.1"/>
    </source>
</evidence>
<name>A0AAX1UEF3_CERSP</name>
<gene>
    <name evidence="2" type="ORF">D1114_23205</name>
</gene>
<comment type="caution">
    <text evidence="2">The sequence shown here is derived from an EMBL/GenBank/DDBJ whole genome shotgun (WGS) entry which is preliminary data.</text>
</comment>
<dbReference type="Proteomes" id="UP000266305">
    <property type="component" value="Unassembled WGS sequence"/>
</dbReference>
<dbReference type="EMBL" id="QWGP01000060">
    <property type="protein sequence ID" value="RHZ90447.1"/>
    <property type="molecule type" value="Genomic_DNA"/>
</dbReference>
<evidence type="ECO:0000256" key="1">
    <source>
        <dbReference type="SAM" id="MobiDB-lite"/>
    </source>
</evidence>
<organism evidence="2 3">
    <name type="scientific">Cereibacter sphaeroides</name>
    <name type="common">Rhodobacter sphaeroides</name>
    <dbReference type="NCBI Taxonomy" id="1063"/>
    <lineage>
        <taxon>Bacteria</taxon>
        <taxon>Pseudomonadati</taxon>
        <taxon>Pseudomonadota</taxon>
        <taxon>Alphaproteobacteria</taxon>
        <taxon>Rhodobacterales</taxon>
        <taxon>Paracoccaceae</taxon>
        <taxon>Cereibacter</taxon>
    </lineage>
</organism>
<proteinExistence type="predicted"/>
<dbReference type="AlphaFoldDB" id="A0AAX1UEF3"/>